<comment type="similarity">
    <text evidence="1">Belongs to the TelA family.</text>
</comment>
<dbReference type="EMBL" id="JACHFW010000017">
    <property type="protein sequence ID" value="MBB5265982.1"/>
    <property type="molecule type" value="Genomic_DNA"/>
</dbReference>
<dbReference type="PANTHER" id="PTHR38432">
    <property type="entry name" value="TELA-LIKE PROTEIN SAOUHSC_01408"/>
    <property type="match status" value="1"/>
</dbReference>
<reference evidence="2 3" key="1">
    <citation type="submission" date="2020-08" db="EMBL/GenBank/DDBJ databases">
        <title>Genomic Encyclopedia of Type Strains, Phase IV (KMG-IV): sequencing the most valuable type-strain genomes for metagenomic binning, comparative biology and taxonomic classification.</title>
        <authorList>
            <person name="Goeker M."/>
        </authorList>
    </citation>
    <scope>NUCLEOTIDE SEQUENCE [LARGE SCALE GENOMIC DNA]</scope>
    <source>
        <strain evidence="2 3">DSM 106146</strain>
    </source>
</reference>
<dbReference type="Proteomes" id="UP000543642">
    <property type="component" value="Unassembled WGS sequence"/>
</dbReference>
<dbReference type="PANTHER" id="PTHR38432:SF1">
    <property type="entry name" value="TELA-LIKE PROTEIN SAOUHSC_01408"/>
    <property type="match status" value="1"/>
</dbReference>
<dbReference type="AlphaFoldDB" id="A0A7W8HCQ2"/>
<dbReference type="RefSeq" id="WP_183776199.1">
    <property type="nucleotide sequence ID" value="NZ_JACHFW010000017.1"/>
</dbReference>
<evidence type="ECO:0000313" key="3">
    <source>
        <dbReference type="Proteomes" id="UP000543642"/>
    </source>
</evidence>
<name>A0A7W8HCQ2_9FIRM</name>
<accession>A0A7W8HCQ2</accession>
<proteinExistence type="inferred from homology"/>
<comment type="caution">
    <text evidence="2">The sequence shown here is derived from an EMBL/GenBank/DDBJ whole genome shotgun (WGS) entry which is preliminary data.</text>
</comment>
<gene>
    <name evidence="2" type="ORF">HNP82_003134</name>
</gene>
<evidence type="ECO:0000313" key="2">
    <source>
        <dbReference type="EMBL" id="MBB5265982.1"/>
    </source>
</evidence>
<evidence type="ECO:0000256" key="1">
    <source>
        <dbReference type="ARBA" id="ARBA00005541"/>
    </source>
</evidence>
<sequence>MADVTLADLMKKREENLDSRKEERIEKIREKIDLTDKSAISLYGSGVEMEIADLSNMVLKYTKENSVDDSRELMEKLLEIIGSAEGIDRGSFEKLRTQVESMEAGLEKSSMALLKYLDILERLYEKNKEYDQYLELYILAGEQEEKHIEEKLLPALKAEARTLGSGQAALAVRDYESALGQFEGRINDLKISKAMAAQTGAQISLLQEGVRLLWEKIRELLDQTLPLWKKQMALNR</sequence>
<protein>
    <submittedName>
        <fullName evidence="2">Uncharacterized protein YaaN involved in tellurite resistance</fullName>
    </submittedName>
</protein>
<dbReference type="InterPro" id="IPR008863">
    <property type="entry name" value="Toxic_anion-R_TelA"/>
</dbReference>
<dbReference type="Pfam" id="PF05816">
    <property type="entry name" value="TelA"/>
    <property type="match status" value="1"/>
</dbReference>
<keyword evidence="3" id="KW-1185">Reference proteome</keyword>
<organism evidence="2 3">
    <name type="scientific">Catenibacillus scindens</name>
    <dbReference type="NCBI Taxonomy" id="673271"/>
    <lineage>
        <taxon>Bacteria</taxon>
        <taxon>Bacillati</taxon>
        <taxon>Bacillota</taxon>
        <taxon>Clostridia</taxon>
        <taxon>Lachnospirales</taxon>
        <taxon>Lachnospiraceae</taxon>
        <taxon>Catenibacillus</taxon>
    </lineage>
</organism>